<dbReference type="Pfam" id="PF01048">
    <property type="entry name" value="PNP_UDP_1"/>
    <property type="match status" value="1"/>
</dbReference>
<gene>
    <name evidence="2" type="ORF">AOQ84DRAFT_302914</name>
</gene>
<accession>A0A8E2ER62</accession>
<feature type="domain" description="Nucleoside phosphorylase" evidence="1">
    <location>
        <begin position="15"/>
        <end position="315"/>
    </location>
</feature>
<dbReference type="PANTHER" id="PTHR46082:SF11">
    <property type="entry name" value="AAA+ ATPASE DOMAIN-CONTAINING PROTEIN-RELATED"/>
    <property type="match status" value="1"/>
</dbReference>
<proteinExistence type="predicted"/>
<dbReference type="EMBL" id="KV750752">
    <property type="protein sequence ID" value="OCL03372.1"/>
    <property type="molecule type" value="Genomic_DNA"/>
</dbReference>
<evidence type="ECO:0000313" key="2">
    <source>
        <dbReference type="EMBL" id="OCL03372.1"/>
    </source>
</evidence>
<keyword evidence="3" id="KW-1185">Reference proteome</keyword>
<dbReference type="InterPro" id="IPR053137">
    <property type="entry name" value="NLR-like"/>
</dbReference>
<reference evidence="2 3" key="1">
    <citation type="journal article" date="2016" name="Nat. Commun.">
        <title>Ectomycorrhizal ecology is imprinted in the genome of the dominant symbiotic fungus Cenococcum geophilum.</title>
        <authorList>
            <consortium name="DOE Joint Genome Institute"/>
            <person name="Peter M."/>
            <person name="Kohler A."/>
            <person name="Ohm R.A."/>
            <person name="Kuo A."/>
            <person name="Krutzmann J."/>
            <person name="Morin E."/>
            <person name="Arend M."/>
            <person name="Barry K.W."/>
            <person name="Binder M."/>
            <person name="Choi C."/>
            <person name="Clum A."/>
            <person name="Copeland A."/>
            <person name="Grisel N."/>
            <person name="Haridas S."/>
            <person name="Kipfer T."/>
            <person name="LaButti K."/>
            <person name="Lindquist E."/>
            <person name="Lipzen A."/>
            <person name="Maire R."/>
            <person name="Meier B."/>
            <person name="Mihaltcheva S."/>
            <person name="Molinier V."/>
            <person name="Murat C."/>
            <person name="Poggeler S."/>
            <person name="Quandt C.A."/>
            <person name="Sperisen C."/>
            <person name="Tritt A."/>
            <person name="Tisserant E."/>
            <person name="Crous P.W."/>
            <person name="Henrissat B."/>
            <person name="Nehls U."/>
            <person name="Egli S."/>
            <person name="Spatafora J.W."/>
            <person name="Grigoriev I.V."/>
            <person name="Martin F.M."/>
        </authorList>
    </citation>
    <scope>NUCLEOTIDE SEQUENCE [LARGE SCALE GENOMIC DNA]</scope>
    <source>
        <strain evidence="2 3">CBS 207.34</strain>
    </source>
</reference>
<dbReference type="GO" id="GO:0003824">
    <property type="term" value="F:catalytic activity"/>
    <property type="evidence" value="ECO:0007669"/>
    <property type="project" value="InterPro"/>
</dbReference>
<dbReference type="Proteomes" id="UP000250140">
    <property type="component" value="Unassembled WGS sequence"/>
</dbReference>
<sequence length="341" mass="37310">MTSSDFLKSQDYTVGWICALSLEISAALAMLDEHYSPSSDHSHNPNDINNYSFGRIGSHNVVITVLPAGVYGTNSAVIVANCMKYSFGLLRFYLMVGIGGGAPSAEHDIRLGDVVVSKPGVRHLGVLQYDSGKTGKQGDIAQTGTLNKPPQEVLTAIAALEATHRMAENQIYGMLSDMIAKYPLMQQEFSYQGSKHNALFKADYHHKDNARTCKNCDANEAEPRPPRNSNILVVYYGLIASGNQVIKDAITRNKLRQKFDMLCFEMEAAGLMDNVPCLVVRGICDYLDSHKNNCLQGYAAATAAAYAKELLLRIIARTPSERVGVINAPPPKVNKLLEQIL</sequence>
<organism evidence="2 3">
    <name type="scientific">Glonium stellatum</name>
    <dbReference type="NCBI Taxonomy" id="574774"/>
    <lineage>
        <taxon>Eukaryota</taxon>
        <taxon>Fungi</taxon>
        <taxon>Dikarya</taxon>
        <taxon>Ascomycota</taxon>
        <taxon>Pezizomycotina</taxon>
        <taxon>Dothideomycetes</taxon>
        <taxon>Pleosporomycetidae</taxon>
        <taxon>Gloniales</taxon>
        <taxon>Gloniaceae</taxon>
        <taxon>Glonium</taxon>
    </lineage>
</organism>
<dbReference type="SUPFAM" id="SSF53167">
    <property type="entry name" value="Purine and uridine phosphorylases"/>
    <property type="match status" value="1"/>
</dbReference>
<protein>
    <submittedName>
        <fullName evidence="2">Purine and uridine phosphorylase</fullName>
    </submittedName>
</protein>
<dbReference type="PANTHER" id="PTHR46082">
    <property type="entry name" value="ATP/GTP-BINDING PROTEIN-RELATED"/>
    <property type="match status" value="1"/>
</dbReference>
<dbReference type="InterPro" id="IPR000845">
    <property type="entry name" value="Nucleoside_phosphorylase_d"/>
</dbReference>
<dbReference type="AlphaFoldDB" id="A0A8E2ER62"/>
<evidence type="ECO:0000259" key="1">
    <source>
        <dbReference type="Pfam" id="PF01048"/>
    </source>
</evidence>
<dbReference type="InterPro" id="IPR035994">
    <property type="entry name" value="Nucleoside_phosphorylase_sf"/>
</dbReference>
<dbReference type="OrthoDB" id="1577640at2759"/>
<dbReference type="Gene3D" id="3.40.50.1580">
    <property type="entry name" value="Nucleoside phosphorylase domain"/>
    <property type="match status" value="1"/>
</dbReference>
<name>A0A8E2ER62_9PEZI</name>
<evidence type="ECO:0000313" key="3">
    <source>
        <dbReference type="Proteomes" id="UP000250140"/>
    </source>
</evidence>
<dbReference type="GO" id="GO:0009116">
    <property type="term" value="P:nucleoside metabolic process"/>
    <property type="evidence" value="ECO:0007669"/>
    <property type="project" value="InterPro"/>
</dbReference>